<gene>
    <name evidence="6" type="ORF">EZS27_014148</name>
</gene>
<organism evidence="6">
    <name type="scientific">termite gut metagenome</name>
    <dbReference type="NCBI Taxonomy" id="433724"/>
    <lineage>
        <taxon>unclassified sequences</taxon>
        <taxon>metagenomes</taxon>
        <taxon>organismal metagenomes</taxon>
    </lineage>
</organism>
<dbReference type="GO" id="GO:0015562">
    <property type="term" value="F:efflux transmembrane transporter activity"/>
    <property type="evidence" value="ECO:0007669"/>
    <property type="project" value="InterPro"/>
</dbReference>
<dbReference type="GO" id="GO:0015288">
    <property type="term" value="F:porin activity"/>
    <property type="evidence" value="ECO:0007669"/>
    <property type="project" value="TreeGrafter"/>
</dbReference>
<keyword evidence="5" id="KW-0998">Cell outer membrane</keyword>
<protein>
    <recommendedName>
        <fullName evidence="7">TolC family protein</fullName>
    </recommendedName>
</protein>
<dbReference type="GO" id="GO:1990281">
    <property type="term" value="C:efflux pump complex"/>
    <property type="evidence" value="ECO:0007669"/>
    <property type="project" value="TreeGrafter"/>
</dbReference>
<dbReference type="AlphaFoldDB" id="A0A5J4RW32"/>
<evidence type="ECO:0000256" key="4">
    <source>
        <dbReference type="ARBA" id="ARBA00023136"/>
    </source>
</evidence>
<dbReference type="Gene3D" id="1.20.1600.10">
    <property type="entry name" value="Outer membrane efflux proteins (OEP)"/>
    <property type="match status" value="1"/>
</dbReference>
<evidence type="ECO:0000256" key="5">
    <source>
        <dbReference type="ARBA" id="ARBA00023237"/>
    </source>
</evidence>
<evidence type="ECO:0000313" key="6">
    <source>
        <dbReference type="EMBL" id="KAA6337788.1"/>
    </source>
</evidence>
<dbReference type="InterPro" id="IPR051906">
    <property type="entry name" value="TolC-like"/>
</dbReference>
<dbReference type="PANTHER" id="PTHR30026:SF20">
    <property type="entry name" value="OUTER MEMBRANE PROTEIN TOLC"/>
    <property type="match status" value="1"/>
</dbReference>
<keyword evidence="3" id="KW-0812">Transmembrane</keyword>
<reference evidence="6" key="1">
    <citation type="submission" date="2019-03" db="EMBL/GenBank/DDBJ databases">
        <title>Single cell metagenomics reveals metabolic interactions within the superorganism composed of flagellate Streblomastix strix and complex community of Bacteroidetes bacteria on its surface.</title>
        <authorList>
            <person name="Treitli S.C."/>
            <person name="Kolisko M."/>
            <person name="Husnik F."/>
            <person name="Keeling P."/>
            <person name="Hampl V."/>
        </authorList>
    </citation>
    <scope>NUCLEOTIDE SEQUENCE</scope>
    <source>
        <strain evidence="6">STM</strain>
    </source>
</reference>
<evidence type="ECO:0000256" key="1">
    <source>
        <dbReference type="ARBA" id="ARBA00004442"/>
    </source>
</evidence>
<dbReference type="SUPFAM" id="SSF56954">
    <property type="entry name" value="Outer membrane efflux proteins (OEP)"/>
    <property type="match status" value="1"/>
</dbReference>
<comment type="subcellular location">
    <subcellularLocation>
        <location evidence="1">Cell outer membrane</location>
    </subcellularLocation>
</comment>
<evidence type="ECO:0000256" key="2">
    <source>
        <dbReference type="ARBA" id="ARBA00022452"/>
    </source>
</evidence>
<evidence type="ECO:0000256" key="3">
    <source>
        <dbReference type="ARBA" id="ARBA00022692"/>
    </source>
</evidence>
<keyword evidence="2" id="KW-1134">Transmembrane beta strand</keyword>
<evidence type="ECO:0008006" key="7">
    <source>
        <dbReference type="Google" id="ProtNLM"/>
    </source>
</evidence>
<dbReference type="PANTHER" id="PTHR30026">
    <property type="entry name" value="OUTER MEMBRANE PROTEIN TOLC"/>
    <property type="match status" value="1"/>
</dbReference>
<sequence>MKKVVLIAAVLFPLTIQAQNERLITLNEAVALARAQSVDAAVALNELKTAYWEYRTFRANLLPEVNLAGTLPDYNKSYSAYQQSDGSYTFVRNNTLGLSGELSVDQNIWLTGGTLSLASSLNYIKQLGADGQERYMSVPIGLKLTQPIFAANHLKWSRRINPVRYAEAKAAFISATEEVTMRTITYFFQLLLAKETLSTAKQNRENADIFTR</sequence>
<accession>A0A5J4RW32</accession>
<keyword evidence="4" id="KW-0472">Membrane</keyword>
<dbReference type="EMBL" id="SNRY01000670">
    <property type="protein sequence ID" value="KAA6337788.1"/>
    <property type="molecule type" value="Genomic_DNA"/>
</dbReference>
<comment type="caution">
    <text evidence="6">The sequence shown here is derived from an EMBL/GenBank/DDBJ whole genome shotgun (WGS) entry which is preliminary data.</text>
</comment>
<name>A0A5J4RW32_9ZZZZ</name>
<dbReference type="GO" id="GO:0009279">
    <property type="term" value="C:cell outer membrane"/>
    <property type="evidence" value="ECO:0007669"/>
    <property type="project" value="UniProtKB-SubCell"/>
</dbReference>
<proteinExistence type="predicted"/>